<dbReference type="Pfam" id="PF11256">
    <property type="entry name" value="SAV0927-like"/>
    <property type="match status" value="1"/>
</dbReference>
<name>A0ABT3X4P8_9BACL</name>
<sequence>MNQILFDHEEMTRTRHVGFIAGDTRFDYMLTYSQHFFGKTVVTCLQSKKSAILGSEDLEMLEEFADQFGLALEDAEHLARFLEGPLSDQLLRTKY</sequence>
<reference evidence="1 2" key="1">
    <citation type="submission" date="2022-11" db="EMBL/GenBank/DDBJ databases">
        <title>Study of microbial diversity in lake waters.</title>
        <authorList>
            <person name="Zhang J."/>
        </authorList>
    </citation>
    <scope>NUCLEOTIDE SEQUENCE [LARGE SCALE GENOMIC DNA]</scope>
    <source>
        <strain evidence="1 2">DT12</strain>
    </source>
</reference>
<proteinExistence type="predicted"/>
<gene>
    <name evidence="1" type="ORF">OS242_13415</name>
</gene>
<dbReference type="RefSeq" id="WP_267152186.1">
    <property type="nucleotide sequence ID" value="NZ_JAPMLT010000007.1"/>
</dbReference>
<comment type="caution">
    <text evidence="1">The sequence shown here is derived from an EMBL/GenBank/DDBJ whole genome shotgun (WGS) entry which is preliminary data.</text>
</comment>
<dbReference type="Proteomes" id="UP001208017">
    <property type="component" value="Unassembled WGS sequence"/>
</dbReference>
<organism evidence="1 2">
    <name type="scientific">Tumebacillus lacus</name>
    <dbReference type="NCBI Taxonomy" id="2995335"/>
    <lineage>
        <taxon>Bacteria</taxon>
        <taxon>Bacillati</taxon>
        <taxon>Bacillota</taxon>
        <taxon>Bacilli</taxon>
        <taxon>Bacillales</taxon>
        <taxon>Alicyclobacillaceae</taxon>
        <taxon>Tumebacillus</taxon>
    </lineage>
</organism>
<accession>A0ABT3X4P8</accession>
<evidence type="ECO:0000313" key="1">
    <source>
        <dbReference type="EMBL" id="MCX7570942.1"/>
    </source>
</evidence>
<evidence type="ECO:0000313" key="2">
    <source>
        <dbReference type="Proteomes" id="UP001208017"/>
    </source>
</evidence>
<protein>
    <submittedName>
        <fullName evidence="1">DUF3055 domain-containing protein</fullName>
    </submittedName>
</protein>
<keyword evidence="2" id="KW-1185">Reference proteome</keyword>
<dbReference type="InterPro" id="IPR021415">
    <property type="entry name" value="SAV0927-like"/>
</dbReference>
<dbReference type="EMBL" id="JAPMLT010000007">
    <property type="protein sequence ID" value="MCX7570942.1"/>
    <property type="molecule type" value="Genomic_DNA"/>
</dbReference>